<keyword evidence="8" id="KW-1015">Disulfide bond</keyword>
<accession>A0AAD7WMQ7</accession>
<feature type="domain" description="Peptidase S1" evidence="11">
    <location>
        <begin position="36"/>
        <end position="267"/>
    </location>
</feature>
<dbReference type="Gene3D" id="2.40.10.10">
    <property type="entry name" value="Trypsin-like serine proteases"/>
    <property type="match status" value="2"/>
</dbReference>
<dbReference type="GO" id="GO:0004252">
    <property type="term" value="F:serine-type endopeptidase activity"/>
    <property type="evidence" value="ECO:0007669"/>
    <property type="project" value="InterPro"/>
</dbReference>
<keyword evidence="6 9" id="KW-0378">Hydrolase</keyword>
<evidence type="ECO:0000256" key="7">
    <source>
        <dbReference type="ARBA" id="ARBA00022825"/>
    </source>
</evidence>
<dbReference type="AlphaFoldDB" id="A0AAD7WMQ7"/>
<feature type="signal peptide" evidence="10">
    <location>
        <begin position="1"/>
        <end position="22"/>
    </location>
</feature>
<dbReference type="CDD" id="cd00190">
    <property type="entry name" value="Tryp_SPc"/>
    <property type="match status" value="2"/>
</dbReference>
<dbReference type="PROSITE" id="PS00134">
    <property type="entry name" value="TRYPSIN_HIS"/>
    <property type="match status" value="1"/>
</dbReference>
<evidence type="ECO:0000256" key="4">
    <source>
        <dbReference type="ARBA" id="ARBA00022670"/>
    </source>
</evidence>
<keyword evidence="5 10" id="KW-0732">Signal</keyword>
<evidence type="ECO:0000256" key="10">
    <source>
        <dbReference type="SAM" id="SignalP"/>
    </source>
</evidence>
<organism evidence="12 13">
    <name type="scientific">Aldrovandia affinis</name>
    <dbReference type="NCBI Taxonomy" id="143900"/>
    <lineage>
        <taxon>Eukaryota</taxon>
        <taxon>Metazoa</taxon>
        <taxon>Chordata</taxon>
        <taxon>Craniata</taxon>
        <taxon>Vertebrata</taxon>
        <taxon>Euteleostomi</taxon>
        <taxon>Actinopterygii</taxon>
        <taxon>Neopterygii</taxon>
        <taxon>Teleostei</taxon>
        <taxon>Notacanthiformes</taxon>
        <taxon>Halosauridae</taxon>
        <taxon>Aldrovandia</taxon>
    </lineage>
</organism>
<dbReference type="InterPro" id="IPR001254">
    <property type="entry name" value="Trypsin_dom"/>
</dbReference>
<evidence type="ECO:0000256" key="3">
    <source>
        <dbReference type="ARBA" id="ARBA00017161"/>
    </source>
</evidence>
<dbReference type="FunFam" id="2.40.10.10:FF:000024">
    <property type="entry name" value="Serine protease 53"/>
    <property type="match status" value="1"/>
</dbReference>
<keyword evidence="4 9" id="KW-0645">Protease</keyword>
<reference evidence="12" key="1">
    <citation type="journal article" date="2023" name="Science">
        <title>Genome structures resolve the early diversification of teleost fishes.</title>
        <authorList>
            <person name="Parey E."/>
            <person name="Louis A."/>
            <person name="Montfort J."/>
            <person name="Bouchez O."/>
            <person name="Roques C."/>
            <person name="Iampietro C."/>
            <person name="Lluch J."/>
            <person name="Castinel A."/>
            <person name="Donnadieu C."/>
            <person name="Desvignes T."/>
            <person name="Floi Bucao C."/>
            <person name="Jouanno E."/>
            <person name="Wen M."/>
            <person name="Mejri S."/>
            <person name="Dirks R."/>
            <person name="Jansen H."/>
            <person name="Henkel C."/>
            <person name="Chen W.J."/>
            <person name="Zahm M."/>
            <person name="Cabau C."/>
            <person name="Klopp C."/>
            <person name="Thompson A.W."/>
            <person name="Robinson-Rechavi M."/>
            <person name="Braasch I."/>
            <person name="Lecointre G."/>
            <person name="Bobe J."/>
            <person name="Postlethwait J.H."/>
            <person name="Berthelot C."/>
            <person name="Roest Crollius H."/>
            <person name="Guiguen Y."/>
        </authorList>
    </citation>
    <scope>NUCLEOTIDE SEQUENCE</scope>
    <source>
        <strain evidence="12">NC1722</strain>
    </source>
</reference>
<comment type="caution">
    <text evidence="12">The sequence shown here is derived from an EMBL/GenBank/DDBJ whole genome shotgun (WGS) entry which is preliminary data.</text>
</comment>
<dbReference type="EC" id="3.4.21.10" evidence="2"/>
<dbReference type="SMART" id="SM00020">
    <property type="entry name" value="Tryp_SPc"/>
    <property type="match status" value="2"/>
</dbReference>
<evidence type="ECO:0000256" key="2">
    <source>
        <dbReference type="ARBA" id="ARBA00012050"/>
    </source>
</evidence>
<dbReference type="InterPro" id="IPR009003">
    <property type="entry name" value="Peptidase_S1_PA"/>
</dbReference>
<dbReference type="PROSITE" id="PS50240">
    <property type="entry name" value="TRYPSIN_DOM"/>
    <property type="match status" value="2"/>
</dbReference>
<keyword evidence="7 9" id="KW-0720">Serine protease</keyword>
<feature type="domain" description="Peptidase S1" evidence="11">
    <location>
        <begin position="316"/>
        <end position="520"/>
    </location>
</feature>
<dbReference type="PROSITE" id="PS00135">
    <property type="entry name" value="TRYPSIN_SER"/>
    <property type="match status" value="1"/>
</dbReference>
<evidence type="ECO:0000256" key="8">
    <source>
        <dbReference type="ARBA" id="ARBA00023157"/>
    </source>
</evidence>
<dbReference type="PANTHER" id="PTHR24252:SF8">
    <property type="entry name" value="ACROSIN"/>
    <property type="match status" value="1"/>
</dbReference>
<dbReference type="SUPFAM" id="SSF50494">
    <property type="entry name" value="Trypsin-like serine proteases"/>
    <property type="match status" value="2"/>
</dbReference>
<dbReference type="PANTHER" id="PTHR24252">
    <property type="entry name" value="ACROSIN-RELATED"/>
    <property type="match status" value="1"/>
</dbReference>
<evidence type="ECO:0000256" key="6">
    <source>
        <dbReference type="ARBA" id="ARBA00022801"/>
    </source>
</evidence>
<feature type="chain" id="PRO_5041954462" description="Acrosin" evidence="10">
    <location>
        <begin position="23"/>
        <end position="520"/>
    </location>
</feature>
<evidence type="ECO:0000259" key="11">
    <source>
        <dbReference type="PROSITE" id="PS50240"/>
    </source>
</evidence>
<evidence type="ECO:0000256" key="1">
    <source>
        <dbReference type="ARBA" id="ARBA00001656"/>
    </source>
</evidence>
<keyword evidence="13" id="KW-1185">Reference proteome</keyword>
<evidence type="ECO:0000256" key="5">
    <source>
        <dbReference type="ARBA" id="ARBA00022729"/>
    </source>
</evidence>
<dbReference type="Proteomes" id="UP001221898">
    <property type="component" value="Unassembled WGS sequence"/>
</dbReference>
<dbReference type="InterPro" id="IPR043504">
    <property type="entry name" value="Peptidase_S1_PA_chymotrypsin"/>
</dbReference>
<name>A0AAD7WMQ7_9TELE</name>
<dbReference type="EMBL" id="JAINUG010000063">
    <property type="protein sequence ID" value="KAJ8402582.1"/>
    <property type="molecule type" value="Genomic_DNA"/>
</dbReference>
<dbReference type="InterPro" id="IPR001314">
    <property type="entry name" value="Peptidase_S1A"/>
</dbReference>
<dbReference type="FunFam" id="2.40.10.10:FF:000068">
    <property type="entry name" value="transmembrane protease serine 2"/>
    <property type="match status" value="1"/>
</dbReference>
<evidence type="ECO:0000256" key="9">
    <source>
        <dbReference type="RuleBase" id="RU363034"/>
    </source>
</evidence>
<gene>
    <name evidence="12" type="ORF">AAFF_G00366650</name>
</gene>
<protein>
    <recommendedName>
        <fullName evidence="3">Acrosin</fullName>
        <ecNumber evidence="2">3.4.21.10</ecNumber>
    </recommendedName>
</protein>
<dbReference type="GO" id="GO:0006508">
    <property type="term" value="P:proteolysis"/>
    <property type="evidence" value="ECO:0007669"/>
    <property type="project" value="UniProtKB-KW"/>
</dbReference>
<dbReference type="InterPro" id="IPR033116">
    <property type="entry name" value="TRYPSIN_SER"/>
</dbReference>
<evidence type="ECO:0000313" key="13">
    <source>
        <dbReference type="Proteomes" id="UP001221898"/>
    </source>
</evidence>
<comment type="catalytic activity">
    <reaction evidence="1">
        <text>Preferential cleavage: Arg-|-Xaa, Lys-|-Xaa.</text>
        <dbReference type="EC" id="3.4.21.10"/>
    </reaction>
</comment>
<dbReference type="InterPro" id="IPR018114">
    <property type="entry name" value="TRYPSIN_HIS"/>
</dbReference>
<sequence length="520" mass="55092">MAIWRGICVVTVVTLLATESHSQLSVCGKPPLNNRIVGGQDAPEGNWPWQASLHRRGRHVCGGSLINSQWIVTAAHCVIDTQPSDWLVYVGRQTQGGSNPNEEFRTVDQIIIHPSYSPVTSDNDIALQHLSSSVGFNDFILPICLAGDSSSLNAGTNTWVTGFGRLAEGGSLANILQEVEVPVVGRRQCNCFYGLNSITDNMICAGLLEGGRDSCQGDSGGPMVHKPISTWILYGVVSFGIGCARPELPGVYTRVSRYQAWITSQVNGDTPGFITFSSSGTDSDNSITCNGLPPLTPPPPTTINPVVCGNAPLNNRIGGDSELSVNGRWPWQVSLHMGGVHKCGGTLITEEVVMTAAQCFSSPDPNPAEWTAILGRLSQTGLNPFEMLVGVSNITLSNLTGTNIAVLKLASKASLTNFIQPVCLAFGNTAFAIGTQCWVIGWGANQGGEEQILQELQTTIAACGSNFSSDMICTGALPIQQGDEGGPLLCKQGNSWIQAAVITDDSNNGTQGNRVAREPP</sequence>
<evidence type="ECO:0000313" key="12">
    <source>
        <dbReference type="EMBL" id="KAJ8402582.1"/>
    </source>
</evidence>
<dbReference type="PRINTS" id="PR00722">
    <property type="entry name" value="CHYMOTRYPSIN"/>
</dbReference>
<proteinExistence type="predicted"/>
<dbReference type="Pfam" id="PF00089">
    <property type="entry name" value="Trypsin"/>
    <property type="match status" value="2"/>
</dbReference>